<organism evidence="5">
    <name type="scientific">Chlamydomonas euryale</name>
    <dbReference type="NCBI Taxonomy" id="1486919"/>
    <lineage>
        <taxon>Eukaryota</taxon>
        <taxon>Viridiplantae</taxon>
        <taxon>Chlorophyta</taxon>
        <taxon>core chlorophytes</taxon>
        <taxon>Chlorophyceae</taxon>
        <taxon>CS clade</taxon>
        <taxon>Chlamydomonadales</taxon>
        <taxon>Chlamydomonadaceae</taxon>
        <taxon>Chlamydomonas</taxon>
    </lineage>
</organism>
<dbReference type="EMBL" id="HBEC01021767">
    <property type="protein sequence ID" value="CAD8289996.1"/>
    <property type="molecule type" value="Transcribed_RNA"/>
</dbReference>
<comment type="subcellular location">
    <subcellularLocation>
        <location evidence="1">Golgi apparatus membrane</location>
        <topology evidence="1">Single-pass type II membrane protein</topology>
    </subcellularLocation>
</comment>
<proteinExistence type="inferred from homology"/>
<evidence type="ECO:0000259" key="4">
    <source>
        <dbReference type="Pfam" id="PF03016"/>
    </source>
</evidence>
<evidence type="ECO:0000256" key="3">
    <source>
        <dbReference type="ARBA" id="ARBA00023034"/>
    </source>
</evidence>
<dbReference type="PANTHER" id="PTHR11062:SF376">
    <property type="entry name" value="EXOSTOSIN FAMILY PROTEIN"/>
    <property type="match status" value="1"/>
</dbReference>
<dbReference type="Pfam" id="PF03016">
    <property type="entry name" value="Exostosin_GT47"/>
    <property type="match status" value="1"/>
</dbReference>
<protein>
    <recommendedName>
        <fullName evidence="4">Exostosin GT47 domain-containing protein</fullName>
    </recommendedName>
</protein>
<comment type="similarity">
    <text evidence="2">Belongs to the glycosyltransferase 47 family.</text>
</comment>
<dbReference type="PANTHER" id="PTHR11062">
    <property type="entry name" value="EXOSTOSIN HEPARAN SULFATE GLYCOSYLTRANSFERASE -RELATED"/>
    <property type="match status" value="1"/>
</dbReference>
<reference evidence="5" key="1">
    <citation type="submission" date="2021-01" db="EMBL/GenBank/DDBJ databases">
        <authorList>
            <person name="Corre E."/>
            <person name="Pelletier E."/>
            <person name="Niang G."/>
            <person name="Scheremetjew M."/>
            <person name="Finn R."/>
            <person name="Kale V."/>
            <person name="Holt S."/>
            <person name="Cochrane G."/>
            <person name="Meng A."/>
            <person name="Brown T."/>
            <person name="Cohen L."/>
        </authorList>
    </citation>
    <scope>NUCLEOTIDE SEQUENCE</scope>
    <source>
        <strain evidence="5">CCMP219</strain>
    </source>
</reference>
<name>A0A6U2FL05_9CHLO</name>
<evidence type="ECO:0000313" key="5">
    <source>
        <dbReference type="EMBL" id="CAD8289995.1"/>
    </source>
</evidence>
<evidence type="ECO:0000313" key="6">
    <source>
        <dbReference type="EMBL" id="CAD8289996.1"/>
    </source>
</evidence>
<sequence length="280" mass="29346">MVHLHHWNRSGFSIGTRNADYQAQLRSARFCLAPTGGGHGHRQVLVAFAGCVPLLIGDFVHQPFEPELDWARFSVSARQADIPTLHETLSAITPAAHAALRSALPCAAQHLSWSSVVGGFMRESGRYDAFETLLEVLRARIDHPGIPPHRLADEDPQLAAFMECRDEHGEGGDSQGDADKASAPVEDLATDDLQSTAAAEAHASAQQHVVVQAGGVKGGGGSSGGGRGDSVLCSISSYDVAAESTACKECTRKGAHALPMPGGVPCCGAASLAECARPWP</sequence>
<evidence type="ECO:0000256" key="1">
    <source>
        <dbReference type="ARBA" id="ARBA00004323"/>
    </source>
</evidence>
<dbReference type="EMBL" id="HBEC01021766">
    <property type="protein sequence ID" value="CAD8289995.1"/>
    <property type="molecule type" value="Transcribed_RNA"/>
</dbReference>
<dbReference type="GO" id="GO:0016757">
    <property type="term" value="F:glycosyltransferase activity"/>
    <property type="evidence" value="ECO:0007669"/>
    <property type="project" value="InterPro"/>
</dbReference>
<dbReference type="AlphaFoldDB" id="A0A6U2FL05"/>
<accession>A0A6U2FL05</accession>
<feature type="domain" description="Exostosin GT47" evidence="4">
    <location>
        <begin position="17"/>
        <end position="91"/>
    </location>
</feature>
<dbReference type="InterPro" id="IPR040911">
    <property type="entry name" value="Exostosin_GT47"/>
</dbReference>
<evidence type="ECO:0000256" key="2">
    <source>
        <dbReference type="ARBA" id="ARBA00010271"/>
    </source>
</evidence>
<dbReference type="GO" id="GO:0000139">
    <property type="term" value="C:Golgi membrane"/>
    <property type="evidence" value="ECO:0007669"/>
    <property type="project" value="UniProtKB-SubCell"/>
</dbReference>
<gene>
    <name evidence="5" type="ORF">CEUR00632_LOCUS10034</name>
    <name evidence="6" type="ORF">CEUR00632_LOCUS10035</name>
</gene>
<dbReference type="InterPro" id="IPR004263">
    <property type="entry name" value="Exostosin"/>
</dbReference>
<keyword evidence="3" id="KW-0333">Golgi apparatus</keyword>